<dbReference type="EMBL" id="JAGGMR010000001">
    <property type="protein sequence ID" value="MBP2192312.1"/>
    <property type="molecule type" value="Genomic_DNA"/>
</dbReference>
<proteinExistence type="predicted"/>
<comment type="caution">
    <text evidence="2">The sequence shown here is derived from an EMBL/GenBank/DDBJ whole genome shotgun (WGS) entry which is preliminary data.</text>
</comment>
<evidence type="ECO:0000313" key="3">
    <source>
        <dbReference type="Proteomes" id="UP001519325"/>
    </source>
</evidence>
<protein>
    <submittedName>
        <fullName evidence="2">Uncharacterized protein</fullName>
    </submittedName>
</protein>
<organism evidence="2 3">
    <name type="scientific">Nocardia goodfellowii</name>
    <dbReference type="NCBI Taxonomy" id="882446"/>
    <lineage>
        <taxon>Bacteria</taxon>
        <taxon>Bacillati</taxon>
        <taxon>Actinomycetota</taxon>
        <taxon>Actinomycetes</taxon>
        <taxon>Mycobacteriales</taxon>
        <taxon>Nocardiaceae</taxon>
        <taxon>Nocardia</taxon>
    </lineage>
</organism>
<feature type="compositionally biased region" description="Polar residues" evidence="1">
    <location>
        <begin position="47"/>
        <end position="57"/>
    </location>
</feature>
<evidence type="ECO:0000313" key="2">
    <source>
        <dbReference type="EMBL" id="MBP2192312.1"/>
    </source>
</evidence>
<accession>A0ABS4QKU1</accession>
<dbReference type="RefSeq" id="WP_209895058.1">
    <property type="nucleotide sequence ID" value="NZ_JAGGMR010000001.1"/>
</dbReference>
<reference evidence="2 3" key="1">
    <citation type="submission" date="2021-03" db="EMBL/GenBank/DDBJ databases">
        <title>Sequencing the genomes of 1000 actinobacteria strains.</title>
        <authorList>
            <person name="Klenk H.-P."/>
        </authorList>
    </citation>
    <scope>NUCLEOTIDE SEQUENCE [LARGE SCALE GENOMIC DNA]</scope>
    <source>
        <strain evidence="2 3">DSM 45516</strain>
    </source>
</reference>
<keyword evidence="3" id="KW-1185">Reference proteome</keyword>
<sequence length="57" mass="6165">MAHHKSGLMGTALRTLAVTGIAAAATKFLKKRQADSRAAERQEFSRLASTRRTVASH</sequence>
<name>A0ABS4QKU1_9NOCA</name>
<gene>
    <name evidence="2" type="ORF">BJ987_005213</name>
</gene>
<dbReference type="Proteomes" id="UP001519325">
    <property type="component" value="Unassembled WGS sequence"/>
</dbReference>
<feature type="region of interest" description="Disordered" evidence="1">
    <location>
        <begin position="32"/>
        <end position="57"/>
    </location>
</feature>
<feature type="compositionally biased region" description="Basic and acidic residues" evidence="1">
    <location>
        <begin position="32"/>
        <end position="44"/>
    </location>
</feature>
<evidence type="ECO:0000256" key="1">
    <source>
        <dbReference type="SAM" id="MobiDB-lite"/>
    </source>
</evidence>